<gene>
    <name evidence="3" type="ORF">NLJ89_g5694</name>
</gene>
<keyword evidence="4" id="KW-1185">Reference proteome</keyword>
<reference evidence="3" key="1">
    <citation type="submission" date="2022-07" db="EMBL/GenBank/DDBJ databases">
        <title>Genome Sequence of Agrocybe chaxingu.</title>
        <authorList>
            <person name="Buettner E."/>
        </authorList>
    </citation>
    <scope>NUCLEOTIDE SEQUENCE</scope>
    <source>
        <strain evidence="3">MP-N11</strain>
    </source>
</reference>
<feature type="transmembrane region" description="Helical" evidence="1">
    <location>
        <begin position="190"/>
        <end position="209"/>
    </location>
</feature>
<keyword evidence="1" id="KW-0812">Transmembrane</keyword>
<feature type="domain" description="DUF6534" evidence="2">
    <location>
        <begin position="194"/>
        <end position="291"/>
    </location>
</feature>
<dbReference type="EMBL" id="JANKHO010000552">
    <property type="protein sequence ID" value="KAJ3508548.1"/>
    <property type="molecule type" value="Genomic_DNA"/>
</dbReference>
<proteinExistence type="predicted"/>
<organism evidence="3 4">
    <name type="scientific">Agrocybe chaxingu</name>
    <dbReference type="NCBI Taxonomy" id="84603"/>
    <lineage>
        <taxon>Eukaryota</taxon>
        <taxon>Fungi</taxon>
        <taxon>Dikarya</taxon>
        <taxon>Basidiomycota</taxon>
        <taxon>Agaricomycotina</taxon>
        <taxon>Agaricomycetes</taxon>
        <taxon>Agaricomycetidae</taxon>
        <taxon>Agaricales</taxon>
        <taxon>Agaricineae</taxon>
        <taxon>Strophariaceae</taxon>
        <taxon>Agrocybe</taxon>
    </lineage>
</organism>
<feature type="transmembrane region" description="Helical" evidence="1">
    <location>
        <begin position="20"/>
        <end position="44"/>
    </location>
</feature>
<feature type="transmembrane region" description="Helical" evidence="1">
    <location>
        <begin position="56"/>
        <end position="80"/>
    </location>
</feature>
<evidence type="ECO:0000313" key="4">
    <source>
        <dbReference type="Proteomes" id="UP001148786"/>
    </source>
</evidence>
<dbReference type="PANTHER" id="PTHR40465:SF1">
    <property type="entry name" value="DUF6534 DOMAIN-CONTAINING PROTEIN"/>
    <property type="match status" value="1"/>
</dbReference>
<keyword evidence="1" id="KW-0472">Membrane</keyword>
<evidence type="ECO:0000256" key="1">
    <source>
        <dbReference type="SAM" id="Phobius"/>
    </source>
</evidence>
<evidence type="ECO:0000259" key="2">
    <source>
        <dbReference type="Pfam" id="PF20152"/>
    </source>
</evidence>
<dbReference type="InterPro" id="IPR045339">
    <property type="entry name" value="DUF6534"/>
</dbReference>
<dbReference type="AlphaFoldDB" id="A0A9W8K0L1"/>
<evidence type="ECO:0000313" key="3">
    <source>
        <dbReference type="EMBL" id="KAJ3508548.1"/>
    </source>
</evidence>
<dbReference type="PANTHER" id="PTHR40465">
    <property type="entry name" value="CHROMOSOME 1, WHOLE GENOME SHOTGUN SEQUENCE"/>
    <property type="match status" value="1"/>
</dbReference>
<comment type="caution">
    <text evidence="3">The sequence shown here is derived from an EMBL/GenBank/DDBJ whole genome shotgun (WGS) entry which is preliminary data.</text>
</comment>
<name>A0A9W8K0L1_9AGAR</name>
<dbReference type="Pfam" id="PF20152">
    <property type="entry name" value="DUF6534"/>
    <property type="match status" value="1"/>
</dbReference>
<protein>
    <recommendedName>
        <fullName evidence="2">DUF6534 domain-containing protein</fullName>
    </recommendedName>
</protein>
<keyword evidence="1" id="KW-1133">Transmembrane helix</keyword>
<accession>A0A9W8K0L1</accession>
<feature type="transmembrane region" description="Helical" evidence="1">
    <location>
        <begin position="266"/>
        <end position="286"/>
    </location>
</feature>
<feature type="transmembrane region" description="Helical" evidence="1">
    <location>
        <begin position="235"/>
        <end position="260"/>
    </location>
</feature>
<dbReference type="OrthoDB" id="3049086at2759"/>
<sequence>MDGSGLTLHDVGLNGHNTAGAMLISSTASYILYGVAVCQVIYYFHHFPKDLILLKIHVALVCIAETVNVFLMTAALWYYLIRRGADMSFEEFIFCNDWTLMAQSVPTEITCLLVEAFFISRMWRITDSKYIAWLTVWVLIRFSPSGRLMSSKTIPFLSGWGFNIAYAVGMYRYRCYPDFKANDPWLFSSYGSRIVSDGLIAGTMLYMLYKRRPDTVYEKDDAWTHKTRTLKMVNLLSVWAVSTGLLMWLSAIAFMVSYLVVPTTQVAPAVYLLRGRIPANTMLAVLNIRQHMRNMTHESIALTDEVMRRRLDQSTNTGTGFDTPRGISVTSHVTKKIDT</sequence>
<dbReference type="Proteomes" id="UP001148786">
    <property type="component" value="Unassembled WGS sequence"/>
</dbReference>